<name>A0ACA9Q0Y8_9GLOM</name>
<organism evidence="1 2">
    <name type="scientific">Acaulospora colombiana</name>
    <dbReference type="NCBI Taxonomy" id="27376"/>
    <lineage>
        <taxon>Eukaryota</taxon>
        <taxon>Fungi</taxon>
        <taxon>Fungi incertae sedis</taxon>
        <taxon>Mucoromycota</taxon>
        <taxon>Glomeromycotina</taxon>
        <taxon>Glomeromycetes</taxon>
        <taxon>Diversisporales</taxon>
        <taxon>Acaulosporaceae</taxon>
        <taxon>Acaulospora</taxon>
    </lineage>
</organism>
<keyword evidence="2" id="KW-1185">Reference proteome</keyword>
<comment type="caution">
    <text evidence="1">The sequence shown here is derived from an EMBL/GenBank/DDBJ whole genome shotgun (WGS) entry which is preliminary data.</text>
</comment>
<dbReference type="Proteomes" id="UP000789525">
    <property type="component" value="Unassembled WGS sequence"/>
</dbReference>
<proteinExistence type="predicted"/>
<reference evidence="1" key="1">
    <citation type="submission" date="2021-06" db="EMBL/GenBank/DDBJ databases">
        <authorList>
            <person name="Kallberg Y."/>
            <person name="Tangrot J."/>
            <person name="Rosling A."/>
        </authorList>
    </citation>
    <scope>NUCLEOTIDE SEQUENCE</scope>
    <source>
        <strain evidence="1">CL356</strain>
    </source>
</reference>
<evidence type="ECO:0000313" key="2">
    <source>
        <dbReference type="Proteomes" id="UP000789525"/>
    </source>
</evidence>
<sequence length="290" mass="31001">TYAHSTALVGNKLYFFGGLHLTELDALSYNYVFYLDVSKDFNTASPPWTDLTSTAAIPYGSTWATAFTGGPNSTLVFIFGGGTRDPITNVDDYSGMTYQFDTNSPSWKKSSLTGNVPTRRREMHAVRDTSGKAYIFGGATGNFTGSSTNIWFNDMVIVDTISMSYSTGSTLSAPPSRVDYGVVILPSGLILYIGGRESMGTITQEVALSNITTYDTKSATWNYVVSAGGSTLGNRYQHSSVLTPDGLVICYGGTNDNGVAVTPQLIVLNTTSSPYSWFAPTANGTSPPTL</sequence>
<evidence type="ECO:0000313" key="1">
    <source>
        <dbReference type="EMBL" id="CAG8728622.1"/>
    </source>
</evidence>
<feature type="non-terminal residue" evidence="1">
    <location>
        <position position="1"/>
    </location>
</feature>
<gene>
    <name evidence="1" type="ORF">ACOLOM_LOCUS11503</name>
</gene>
<protein>
    <submittedName>
        <fullName evidence="1">7094_t:CDS:1</fullName>
    </submittedName>
</protein>
<dbReference type="EMBL" id="CAJVPT010041727">
    <property type="protein sequence ID" value="CAG8728622.1"/>
    <property type="molecule type" value="Genomic_DNA"/>
</dbReference>
<accession>A0ACA9Q0Y8</accession>
<feature type="non-terminal residue" evidence="1">
    <location>
        <position position="290"/>
    </location>
</feature>